<reference evidence="3" key="1">
    <citation type="journal article" date="2023" name="Nat. Commun.">
        <title>Diploid and tetraploid genomes of Acorus and the evolution of monocots.</title>
        <authorList>
            <person name="Ma L."/>
            <person name="Liu K.W."/>
            <person name="Li Z."/>
            <person name="Hsiao Y.Y."/>
            <person name="Qi Y."/>
            <person name="Fu T."/>
            <person name="Tang G.D."/>
            <person name="Zhang D."/>
            <person name="Sun W.H."/>
            <person name="Liu D.K."/>
            <person name="Li Y."/>
            <person name="Chen G.Z."/>
            <person name="Liu X.D."/>
            <person name="Liao X.Y."/>
            <person name="Jiang Y.T."/>
            <person name="Yu X."/>
            <person name="Hao Y."/>
            <person name="Huang J."/>
            <person name="Zhao X.W."/>
            <person name="Ke S."/>
            <person name="Chen Y.Y."/>
            <person name="Wu W.L."/>
            <person name="Hsu J.L."/>
            <person name="Lin Y.F."/>
            <person name="Huang M.D."/>
            <person name="Li C.Y."/>
            <person name="Huang L."/>
            <person name="Wang Z.W."/>
            <person name="Zhao X."/>
            <person name="Zhong W.Y."/>
            <person name="Peng D.H."/>
            <person name="Ahmad S."/>
            <person name="Lan S."/>
            <person name="Zhang J.S."/>
            <person name="Tsai W.C."/>
            <person name="Van de Peer Y."/>
            <person name="Liu Z.J."/>
        </authorList>
    </citation>
    <scope>NUCLEOTIDE SEQUENCE</scope>
    <source>
        <strain evidence="3">CP</strain>
    </source>
</reference>
<reference evidence="3" key="2">
    <citation type="submission" date="2023-06" db="EMBL/GenBank/DDBJ databases">
        <authorList>
            <person name="Ma L."/>
            <person name="Liu K.-W."/>
            <person name="Li Z."/>
            <person name="Hsiao Y.-Y."/>
            <person name="Qi Y."/>
            <person name="Fu T."/>
            <person name="Tang G."/>
            <person name="Zhang D."/>
            <person name="Sun W.-H."/>
            <person name="Liu D.-K."/>
            <person name="Li Y."/>
            <person name="Chen G.-Z."/>
            <person name="Liu X.-D."/>
            <person name="Liao X.-Y."/>
            <person name="Jiang Y.-T."/>
            <person name="Yu X."/>
            <person name="Hao Y."/>
            <person name="Huang J."/>
            <person name="Zhao X.-W."/>
            <person name="Ke S."/>
            <person name="Chen Y.-Y."/>
            <person name="Wu W.-L."/>
            <person name="Hsu J.-L."/>
            <person name="Lin Y.-F."/>
            <person name="Huang M.-D."/>
            <person name="Li C.-Y."/>
            <person name="Huang L."/>
            <person name="Wang Z.-W."/>
            <person name="Zhao X."/>
            <person name="Zhong W.-Y."/>
            <person name="Peng D.-H."/>
            <person name="Ahmad S."/>
            <person name="Lan S."/>
            <person name="Zhang J.-S."/>
            <person name="Tsai W.-C."/>
            <person name="Van De Peer Y."/>
            <person name="Liu Z.-J."/>
        </authorList>
    </citation>
    <scope>NUCLEOTIDE SEQUENCE</scope>
    <source>
        <strain evidence="3">CP</strain>
        <tissue evidence="3">Leaves</tissue>
    </source>
</reference>
<feature type="domain" description="DUF4220" evidence="2">
    <location>
        <begin position="51"/>
        <end position="390"/>
    </location>
</feature>
<keyword evidence="1" id="KW-1133">Transmembrane helix</keyword>
<dbReference type="Pfam" id="PF04578">
    <property type="entry name" value="DUF594"/>
    <property type="match status" value="1"/>
</dbReference>
<evidence type="ECO:0000256" key="1">
    <source>
        <dbReference type="SAM" id="Phobius"/>
    </source>
</evidence>
<gene>
    <name evidence="3" type="ORF">QJS10_CPB15g01358</name>
</gene>
<keyword evidence="1" id="KW-0472">Membrane</keyword>
<dbReference type="InterPro" id="IPR025315">
    <property type="entry name" value="DUF4220"/>
</dbReference>
<feature type="transmembrane region" description="Helical" evidence="1">
    <location>
        <begin position="49"/>
        <end position="69"/>
    </location>
</feature>
<dbReference type="InterPro" id="IPR007658">
    <property type="entry name" value="DUF594"/>
</dbReference>
<organism evidence="3 4">
    <name type="scientific">Acorus calamus</name>
    <name type="common">Sweet flag</name>
    <dbReference type="NCBI Taxonomy" id="4465"/>
    <lineage>
        <taxon>Eukaryota</taxon>
        <taxon>Viridiplantae</taxon>
        <taxon>Streptophyta</taxon>
        <taxon>Embryophyta</taxon>
        <taxon>Tracheophyta</taxon>
        <taxon>Spermatophyta</taxon>
        <taxon>Magnoliopsida</taxon>
        <taxon>Liliopsida</taxon>
        <taxon>Acoraceae</taxon>
        <taxon>Acorus</taxon>
    </lineage>
</organism>
<evidence type="ECO:0000313" key="3">
    <source>
        <dbReference type="EMBL" id="KAK1295687.1"/>
    </source>
</evidence>
<keyword evidence="1" id="KW-0812">Transmembrane</keyword>
<name>A0AAV9D683_ACOCL</name>
<dbReference type="Pfam" id="PF13968">
    <property type="entry name" value="DUF4220"/>
    <property type="match status" value="1"/>
</dbReference>
<proteinExistence type="predicted"/>
<protein>
    <recommendedName>
        <fullName evidence="2">DUF4220 domain-containing protein</fullName>
    </recommendedName>
</protein>
<keyword evidence="4" id="KW-1185">Reference proteome</keyword>
<accession>A0AAV9D683</accession>
<feature type="transmembrane region" description="Helical" evidence="1">
    <location>
        <begin position="20"/>
        <end position="37"/>
    </location>
</feature>
<feature type="transmembrane region" description="Helical" evidence="1">
    <location>
        <begin position="305"/>
        <end position="323"/>
    </location>
</feature>
<dbReference type="AlphaFoldDB" id="A0AAV9D683"/>
<dbReference type="Proteomes" id="UP001180020">
    <property type="component" value="Unassembled WGS sequence"/>
</dbReference>
<dbReference type="PANTHER" id="PTHR31325">
    <property type="entry name" value="OS01G0798800 PROTEIN-RELATED"/>
    <property type="match status" value="1"/>
</dbReference>
<sequence length="688" mass="78603">MDSWLPVLEELWKEWDLRAFVIISFLFQAMLIFTGSLRMRTSHLISNLVIWSAYLLADWVATFALGILAKGQGGSSDSIPKAASDSQYHNDELLAFWSPFLLLHLGGPDTITAFSLEDNELWPRHLLGLLFQVSVAIYAFLRSVQRTRLLLPALLMFIVGIVKFGERTWALMSASVDNLRRSMVSPPDAGPNYAKFMEEYASKKNAGLEAKIVIIKEPSTSNSNSQEHGGEESNDPLYKAHQFYLKFRCLIVDLILSFHDRNDSQSFFMSLKFEKAFKVVEHELSFIYEMLYTKAPVIHSTVGPWLRVLTFVLTSISLTLFIFTEKSGYIEKDVFITYILLGGGLFLETWAFTLLLSSDEAFLSGISIFRSLWRNQPKWSGTMAQCNLISVCLADEPRRGIAWIMNTILVKEWHSRIDIPVSPQLKEFIFQRLKSTVAEHSRSYKRLCKCRGELALQMTDCREKLRWSIDVEFDESILLWHIATDLCYYHDYDKNDAQCGGRSEHPHRGDSDLRAGLLQESNHYNEGDISKALSDYMLYLLIFRPSMMTAGIGQIRYGDTIAEASNFFKRSEKKQSNYEACKMLRMVDTSVLPIQVKGDRSKSVLFDACRLAKELLEMGTAKWDIMNAVWAEILCYAASHCRGYNHAQRLSKGGELLTFVWFLMAHFGIGEMYQIEAGHARAKLIVEK</sequence>
<feature type="transmembrane region" description="Helical" evidence="1">
    <location>
        <begin position="148"/>
        <end position="165"/>
    </location>
</feature>
<comment type="caution">
    <text evidence="3">The sequence shown here is derived from an EMBL/GenBank/DDBJ whole genome shotgun (WGS) entry which is preliminary data.</text>
</comment>
<dbReference type="EMBL" id="JAUJYO010000015">
    <property type="protein sequence ID" value="KAK1295687.1"/>
    <property type="molecule type" value="Genomic_DNA"/>
</dbReference>
<evidence type="ECO:0000259" key="2">
    <source>
        <dbReference type="Pfam" id="PF13968"/>
    </source>
</evidence>
<feature type="transmembrane region" description="Helical" evidence="1">
    <location>
        <begin position="335"/>
        <end position="356"/>
    </location>
</feature>
<evidence type="ECO:0000313" key="4">
    <source>
        <dbReference type="Proteomes" id="UP001180020"/>
    </source>
</evidence>
<feature type="transmembrane region" description="Helical" evidence="1">
    <location>
        <begin position="122"/>
        <end position="141"/>
    </location>
</feature>